<keyword evidence="7" id="KW-0346">Stress response</keyword>
<keyword evidence="5" id="KW-0378">Hydrolase</keyword>
<comment type="similarity">
    <text evidence="1">Belongs to the HicA mRNA interferase family.</text>
</comment>
<keyword evidence="4" id="KW-0255">Endonuclease</keyword>
<evidence type="ECO:0000256" key="3">
    <source>
        <dbReference type="ARBA" id="ARBA00022722"/>
    </source>
</evidence>
<evidence type="ECO:0000256" key="1">
    <source>
        <dbReference type="ARBA" id="ARBA00006620"/>
    </source>
</evidence>
<name>A0A379B527_9PAST</name>
<dbReference type="GO" id="GO:0016787">
    <property type="term" value="F:hydrolase activity"/>
    <property type="evidence" value="ECO:0007669"/>
    <property type="project" value="UniProtKB-KW"/>
</dbReference>
<dbReference type="GO" id="GO:0003729">
    <property type="term" value="F:mRNA binding"/>
    <property type="evidence" value="ECO:0007669"/>
    <property type="project" value="InterPro"/>
</dbReference>
<protein>
    <submittedName>
        <fullName evidence="8">YcfA-like protein</fullName>
    </submittedName>
</protein>
<evidence type="ECO:0000256" key="2">
    <source>
        <dbReference type="ARBA" id="ARBA00022649"/>
    </source>
</evidence>
<evidence type="ECO:0000313" key="8">
    <source>
        <dbReference type="EMBL" id="SUB33359.1"/>
    </source>
</evidence>
<evidence type="ECO:0000256" key="6">
    <source>
        <dbReference type="ARBA" id="ARBA00022884"/>
    </source>
</evidence>
<organism evidence="8 9">
    <name type="scientific">[Pasteurella] mairii</name>
    <dbReference type="NCBI Taxonomy" id="757"/>
    <lineage>
        <taxon>Bacteria</taxon>
        <taxon>Pseudomonadati</taxon>
        <taxon>Pseudomonadota</taxon>
        <taxon>Gammaproteobacteria</taxon>
        <taxon>Pasteurellales</taxon>
        <taxon>Pasteurellaceae</taxon>
    </lineage>
</organism>
<dbReference type="InterPro" id="IPR012933">
    <property type="entry name" value="HicA_mRNA_interferase"/>
</dbReference>
<proteinExistence type="inferred from homology"/>
<evidence type="ECO:0000256" key="5">
    <source>
        <dbReference type="ARBA" id="ARBA00022801"/>
    </source>
</evidence>
<evidence type="ECO:0000313" key="9">
    <source>
        <dbReference type="Proteomes" id="UP000254280"/>
    </source>
</evidence>
<dbReference type="Proteomes" id="UP000254280">
    <property type="component" value="Unassembled WGS sequence"/>
</dbReference>
<dbReference type="GO" id="GO:0004519">
    <property type="term" value="F:endonuclease activity"/>
    <property type="evidence" value="ECO:0007669"/>
    <property type="project" value="UniProtKB-KW"/>
</dbReference>
<gene>
    <name evidence="8" type="ORF">NCTC10699_00974</name>
</gene>
<sequence>MGSGYYDQLIKVLKQQGCYRYRQGKGSHEIWFSPLVNDTFPVAYTIKNRHTANGILKQAGIEFKF</sequence>
<dbReference type="Pfam" id="PF07927">
    <property type="entry name" value="HicA_toxin"/>
    <property type="match status" value="1"/>
</dbReference>
<evidence type="ECO:0000256" key="4">
    <source>
        <dbReference type="ARBA" id="ARBA00022759"/>
    </source>
</evidence>
<dbReference type="Gene3D" id="3.30.920.30">
    <property type="entry name" value="Hypothetical protein"/>
    <property type="match status" value="1"/>
</dbReference>
<keyword evidence="2" id="KW-1277">Toxin-antitoxin system</keyword>
<dbReference type="SUPFAM" id="SSF54786">
    <property type="entry name" value="YcfA/nrd intein domain"/>
    <property type="match status" value="1"/>
</dbReference>
<accession>A0A379B527</accession>
<dbReference type="InterPro" id="IPR038570">
    <property type="entry name" value="HicA_sf"/>
</dbReference>
<dbReference type="OrthoDB" id="9811409at2"/>
<evidence type="ECO:0000256" key="7">
    <source>
        <dbReference type="ARBA" id="ARBA00023016"/>
    </source>
</evidence>
<keyword evidence="6" id="KW-0694">RNA-binding</keyword>
<keyword evidence="9" id="KW-1185">Reference proteome</keyword>
<dbReference type="EMBL" id="UGSS01000002">
    <property type="protein sequence ID" value="SUB33359.1"/>
    <property type="molecule type" value="Genomic_DNA"/>
</dbReference>
<reference evidence="8 9" key="1">
    <citation type="submission" date="2018-06" db="EMBL/GenBank/DDBJ databases">
        <authorList>
            <consortium name="Pathogen Informatics"/>
            <person name="Doyle S."/>
        </authorList>
    </citation>
    <scope>NUCLEOTIDE SEQUENCE [LARGE SCALE GENOMIC DNA]</scope>
    <source>
        <strain evidence="8 9">NCTC10699</strain>
    </source>
</reference>
<keyword evidence="3" id="KW-0540">Nuclease</keyword>
<dbReference type="AlphaFoldDB" id="A0A379B527"/>